<dbReference type="EMBL" id="JBDFQZ010000009">
    <property type="protein sequence ID" value="KAK9690107.1"/>
    <property type="molecule type" value="Genomic_DNA"/>
</dbReference>
<evidence type="ECO:0000313" key="9">
    <source>
        <dbReference type="EMBL" id="KAK9690107.1"/>
    </source>
</evidence>
<sequence length="130" mass="15252">MGKGRRPCCDKAGVKKGPWFQAEDIKLISFIQKHGHSNWRALPKLAGFSLGLARCGKSCRLRWVNYLRPDLKRGNFTPHEEEAIINLHQELGNKFRIFFTKFRPFFSIFYKVDLKHPVILQFKYRIQVSS</sequence>
<name>A0AAW1IKH1_SAPOF</name>
<dbReference type="InterPro" id="IPR009057">
    <property type="entry name" value="Homeodomain-like_sf"/>
</dbReference>
<dbReference type="PROSITE" id="PS51294">
    <property type="entry name" value="HTH_MYB"/>
    <property type="match status" value="1"/>
</dbReference>
<evidence type="ECO:0000259" key="7">
    <source>
        <dbReference type="PROSITE" id="PS50090"/>
    </source>
</evidence>
<dbReference type="AlphaFoldDB" id="A0AAW1IKH1"/>
<reference evidence="9" key="1">
    <citation type="submission" date="2024-03" db="EMBL/GenBank/DDBJ databases">
        <title>WGS assembly of Saponaria officinalis var. Norfolk2.</title>
        <authorList>
            <person name="Jenkins J."/>
            <person name="Shu S."/>
            <person name="Grimwood J."/>
            <person name="Barry K."/>
            <person name="Goodstein D."/>
            <person name="Schmutz J."/>
            <person name="Leebens-Mack J."/>
            <person name="Osbourn A."/>
        </authorList>
    </citation>
    <scope>NUCLEOTIDE SEQUENCE [LARGE SCALE GENOMIC DNA]</scope>
    <source>
        <strain evidence="9">JIC</strain>
    </source>
</reference>
<accession>A0AAW1IKH1</accession>
<dbReference type="InterPro" id="IPR001005">
    <property type="entry name" value="SANT/Myb"/>
</dbReference>
<proteinExistence type="predicted"/>
<dbReference type="PANTHER" id="PTHR10641:SF1103">
    <property type="entry name" value="TRANSCRIPTION FACTOR MYB72"/>
    <property type="match status" value="1"/>
</dbReference>
<dbReference type="CDD" id="cd00167">
    <property type="entry name" value="SANT"/>
    <property type="match status" value="1"/>
</dbReference>
<dbReference type="PROSITE" id="PS50090">
    <property type="entry name" value="MYB_LIKE"/>
    <property type="match status" value="1"/>
</dbReference>
<keyword evidence="5" id="KW-0804">Transcription</keyword>
<evidence type="ECO:0000256" key="5">
    <source>
        <dbReference type="ARBA" id="ARBA00023163"/>
    </source>
</evidence>
<evidence type="ECO:0000256" key="6">
    <source>
        <dbReference type="ARBA" id="ARBA00023242"/>
    </source>
</evidence>
<comment type="subcellular location">
    <subcellularLocation>
        <location evidence="1">Nucleus</location>
    </subcellularLocation>
</comment>
<feature type="domain" description="Myb-like" evidence="7">
    <location>
        <begin position="11"/>
        <end position="67"/>
    </location>
</feature>
<keyword evidence="2" id="KW-0677">Repeat</keyword>
<dbReference type="Gene3D" id="1.10.10.60">
    <property type="entry name" value="Homeodomain-like"/>
    <property type="match status" value="1"/>
</dbReference>
<dbReference type="GO" id="GO:0003677">
    <property type="term" value="F:DNA binding"/>
    <property type="evidence" value="ECO:0007669"/>
    <property type="project" value="UniProtKB-KW"/>
</dbReference>
<evidence type="ECO:0000259" key="8">
    <source>
        <dbReference type="PROSITE" id="PS51294"/>
    </source>
</evidence>
<evidence type="ECO:0000256" key="3">
    <source>
        <dbReference type="ARBA" id="ARBA00023015"/>
    </source>
</evidence>
<dbReference type="SUPFAM" id="SSF46689">
    <property type="entry name" value="Homeodomain-like"/>
    <property type="match status" value="1"/>
</dbReference>
<dbReference type="Pfam" id="PF00249">
    <property type="entry name" value="Myb_DNA-binding"/>
    <property type="match status" value="1"/>
</dbReference>
<keyword evidence="10" id="KW-1185">Reference proteome</keyword>
<feature type="domain" description="HTH myb-type" evidence="8">
    <location>
        <begin position="11"/>
        <end position="71"/>
    </location>
</feature>
<comment type="caution">
    <text evidence="9">The sequence shown here is derived from an EMBL/GenBank/DDBJ whole genome shotgun (WGS) entry which is preliminary data.</text>
</comment>
<keyword evidence="6" id="KW-0539">Nucleus</keyword>
<gene>
    <name evidence="9" type="ORF">RND81_09G105300</name>
</gene>
<organism evidence="9 10">
    <name type="scientific">Saponaria officinalis</name>
    <name type="common">Common soapwort</name>
    <name type="synonym">Lychnis saponaria</name>
    <dbReference type="NCBI Taxonomy" id="3572"/>
    <lineage>
        <taxon>Eukaryota</taxon>
        <taxon>Viridiplantae</taxon>
        <taxon>Streptophyta</taxon>
        <taxon>Embryophyta</taxon>
        <taxon>Tracheophyta</taxon>
        <taxon>Spermatophyta</taxon>
        <taxon>Magnoliopsida</taxon>
        <taxon>eudicotyledons</taxon>
        <taxon>Gunneridae</taxon>
        <taxon>Pentapetalae</taxon>
        <taxon>Caryophyllales</taxon>
        <taxon>Caryophyllaceae</taxon>
        <taxon>Caryophylleae</taxon>
        <taxon>Saponaria</taxon>
    </lineage>
</organism>
<evidence type="ECO:0000256" key="4">
    <source>
        <dbReference type="ARBA" id="ARBA00023125"/>
    </source>
</evidence>
<dbReference type="Proteomes" id="UP001443914">
    <property type="component" value="Unassembled WGS sequence"/>
</dbReference>
<keyword evidence="3" id="KW-0805">Transcription regulation</keyword>
<protein>
    <submittedName>
        <fullName evidence="9">Uncharacterized protein</fullName>
    </submittedName>
</protein>
<keyword evidence="4" id="KW-0238">DNA-binding</keyword>
<dbReference type="SMART" id="SM00717">
    <property type="entry name" value="SANT"/>
    <property type="match status" value="2"/>
</dbReference>
<dbReference type="GO" id="GO:0005634">
    <property type="term" value="C:nucleus"/>
    <property type="evidence" value="ECO:0007669"/>
    <property type="project" value="UniProtKB-SubCell"/>
</dbReference>
<dbReference type="PANTHER" id="PTHR10641">
    <property type="entry name" value="MYB FAMILY TRANSCRIPTION FACTOR"/>
    <property type="match status" value="1"/>
</dbReference>
<evidence type="ECO:0000256" key="2">
    <source>
        <dbReference type="ARBA" id="ARBA00022737"/>
    </source>
</evidence>
<dbReference type="InterPro" id="IPR017930">
    <property type="entry name" value="Myb_dom"/>
</dbReference>
<dbReference type="InterPro" id="IPR015495">
    <property type="entry name" value="Myb_TF_plants"/>
</dbReference>
<dbReference type="FunFam" id="1.10.10.60:FF:000015">
    <property type="entry name" value="Transcription factor RAX3"/>
    <property type="match status" value="1"/>
</dbReference>
<evidence type="ECO:0000313" key="10">
    <source>
        <dbReference type="Proteomes" id="UP001443914"/>
    </source>
</evidence>
<evidence type="ECO:0000256" key="1">
    <source>
        <dbReference type="ARBA" id="ARBA00004123"/>
    </source>
</evidence>